<dbReference type="AlphaFoldDB" id="Q12IZ3"/>
<protein>
    <submittedName>
        <fullName evidence="4">Extracellular solute-binding protein, family 3</fullName>
    </submittedName>
</protein>
<dbReference type="SMART" id="SM00062">
    <property type="entry name" value="PBPb"/>
    <property type="match status" value="1"/>
</dbReference>
<keyword evidence="5" id="KW-1185">Reference proteome</keyword>
<name>Q12IZ3_SHEDO</name>
<comment type="similarity">
    <text evidence="1">Belongs to the bacterial solute-binding protein 3 family.</text>
</comment>
<dbReference type="Pfam" id="PF00497">
    <property type="entry name" value="SBP_bac_3"/>
    <property type="match status" value="1"/>
</dbReference>
<dbReference type="RefSeq" id="WP_011497728.1">
    <property type="nucleotide sequence ID" value="NC_007954.1"/>
</dbReference>
<dbReference type="Proteomes" id="UP000001982">
    <property type="component" value="Chromosome"/>
</dbReference>
<dbReference type="KEGG" id="sdn:Sden_3307"/>
<dbReference type="SUPFAM" id="SSF53850">
    <property type="entry name" value="Periplasmic binding protein-like II"/>
    <property type="match status" value="1"/>
</dbReference>
<dbReference type="Gene3D" id="3.40.190.10">
    <property type="entry name" value="Periplasmic binding protein-like II"/>
    <property type="match status" value="2"/>
</dbReference>
<organism evidence="4 5">
    <name type="scientific">Shewanella denitrificans (strain OS217 / ATCC BAA-1090 / DSM 15013)</name>
    <dbReference type="NCBI Taxonomy" id="318161"/>
    <lineage>
        <taxon>Bacteria</taxon>
        <taxon>Pseudomonadati</taxon>
        <taxon>Pseudomonadota</taxon>
        <taxon>Gammaproteobacteria</taxon>
        <taxon>Alteromonadales</taxon>
        <taxon>Shewanellaceae</taxon>
        <taxon>Shewanella</taxon>
    </lineage>
</organism>
<dbReference type="OrthoDB" id="245568at2"/>
<dbReference type="PANTHER" id="PTHR35936:SF19">
    <property type="entry name" value="AMINO-ACID-BINDING PROTEIN YXEM-RELATED"/>
    <property type="match status" value="1"/>
</dbReference>
<dbReference type="PANTHER" id="PTHR35936">
    <property type="entry name" value="MEMBRANE-BOUND LYTIC MUREIN TRANSGLYCOSYLASE F"/>
    <property type="match status" value="1"/>
</dbReference>
<dbReference type="EMBL" id="CP000302">
    <property type="protein sequence ID" value="ABE56583.1"/>
    <property type="molecule type" value="Genomic_DNA"/>
</dbReference>
<gene>
    <name evidence="4" type="ordered locus">Sden_3307</name>
</gene>
<dbReference type="HOGENOM" id="CLU_070548_0_0_6"/>
<accession>Q12IZ3</accession>
<dbReference type="eggNOG" id="COG0834">
    <property type="taxonomic scope" value="Bacteria"/>
</dbReference>
<feature type="domain" description="Solute-binding protein family 3/N-terminal" evidence="3">
    <location>
        <begin position="43"/>
        <end position="269"/>
    </location>
</feature>
<evidence type="ECO:0000259" key="3">
    <source>
        <dbReference type="SMART" id="SM00062"/>
    </source>
</evidence>
<evidence type="ECO:0000256" key="1">
    <source>
        <dbReference type="ARBA" id="ARBA00010333"/>
    </source>
</evidence>
<reference evidence="4 5" key="1">
    <citation type="submission" date="2006-03" db="EMBL/GenBank/DDBJ databases">
        <title>Complete sequence of Shewanella denitrificans OS217.</title>
        <authorList>
            <consortium name="US DOE Joint Genome Institute"/>
            <person name="Copeland A."/>
            <person name="Lucas S."/>
            <person name="Lapidus A."/>
            <person name="Barry K."/>
            <person name="Detter J.C."/>
            <person name="Glavina del Rio T."/>
            <person name="Hammon N."/>
            <person name="Israni S."/>
            <person name="Dalin E."/>
            <person name="Tice H."/>
            <person name="Pitluck S."/>
            <person name="Brettin T."/>
            <person name="Bruce D."/>
            <person name="Han C."/>
            <person name="Tapia R."/>
            <person name="Gilna P."/>
            <person name="Kiss H."/>
            <person name="Schmutz J."/>
            <person name="Larimer F."/>
            <person name="Land M."/>
            <person name="Hauser L."/>
            <person name="Kyrpides N."/>
            <person name="Lykidis A."/>
            <person name="Richardson P."/>
        </authorList>
    </citation>
    <scope>NUCLEOTIDE SEQUENCE [LARGE SCALE GENOMIC DNA]</scope>
    <source>
        <strain evidence="5">OS217 / ATCC BAA-1090 / DSM 15013</strain>
    </source>
</reference>
<evidence type="ECO:0000256" key="2">
    <source>
        <dbReference type="ARBA" id="ARBA00022729"/>
    </source>
</evidence>
<evidence type="ECO:0000313" key="4">
    <source>
        <dbReference type="EMBL" id="ABE56583.1"/>
    </source>
</evidence>
<keyword evidence="2" id="KW-0732">Signal</keyword>
<sequence length="286" mass="32751">MNNEKNKRVNVQRQKRAQFIGKGFGYVWLICLTCLSGNLNAKDLKIGVSFSIPPYVIQETDTGIELELLQSALAVRGHKANIEYQPFSRTFRELKEGKLDGIINAKKNILENVFYSDVVIHFQNCAISLKDKKLGINVLEDLKGKSIVAFQRASTLLGDDFHHTVKHNPNYSEISNQIVQVYMLMKKRTDVVVMDKNIFIYYLRQSYLNGKLNKDEVQQEVICHKVFPPTPYRFAFLHANIRDDFNLGLAQIKQDGTLSAIQRKYQLLLSLTLDEDVTIRLASVPK</sequence>
<proteinExistence type="inferred from homology"/>
<dbReference type="InterPro" id="IPR001638">
    <property type="entry name" value="Solute-binding_3/MltF_N"/>
</dbReference>
<dbReference type="STRING" id="318161.Sden_3307"/>
<evidence type="ECO:0000313" key="5">
    <source>
        <dbReference type="Proteomes" id="UP000001982"/>
    </source>
</evidence>